<dbReference type="AlphaFoldDB" id="A0A929B7J8"/>
<protein>
    <submittedName>
        <fullName evidence="8">Winged helix-turn-helix domain-containing protein</fullName>
    </submittedName>
</protein>
<dbReference type="SUPFAM" id="SSF48452">
    <property type="entry name" value="TPR-like"/>
    <property type="match status" value="1"/>
</dbReference>
<feature type="region of interest" description="Disordered" evidence="5">
    <location>
        <begin position="242"/>
        <end position="264"/>
    </location>
</feature>
<dbReference type="EMBL" id="JADEYC010000007">
    <property type="protein sequence ID" value="MBE9373650.1"/>
    <property type="molecule type" value="Genomic_DNA"/>
</dbReference>
<comment type="similarity">
    <text evidence="1">Belongs to the AfsR/DnrI/RedD regulatory family.</text>
</comment>
<organism evidence="8 9">
    <name type="scientific">Saccharopolyspora montiporae</name>
    <dbReference type="NCBI Taxonomy" id="2781240"/>
    <lineage>
        <taxon>Bacteria</taxon>
        <taxon>Bacillati</taxon>
        <taxon>Actinomycetota</taxon>
        <taxon>Actinomycetes</taxon>
        <taxon>Pseudonocardiales</taxon>
        <taxon>Pseudonocardiaceae</taxon>
        <taxon>Saccharopolyspora</taxon>
    </lineage>
</organism>
<dbReference type="InterPro" id="IPR036388">
    <property type="entry name" value="WH-like_DNA-bd_sf"/>
</dbReference>
<dbReference type="InterPro" id="IPR011990">
    <property type="entry name" value="TPR-like_helical_dom_sf"/>
</dbReference>
<sequence length="774" mass="84600">MVQAVRFEVLGPVRVASGAQPCGVSGRVRLGLLSLLLARANAPVAAESLVEALWPGHDEDDGARRLHTNVHKLRRALGEPDRLSFGPGGYRVRVERGELDAERFERLLGHAADTDDPRSRTGLLREALGLWRGDPFQGIDLPALAGEAQRLAELRLIATEDLYAAELQGGRTGTAVAELSELVGRYPLRERLQALLMTALHRSGRQADALAVFHRARQVLVEELGVEPGAELRRAQRAVLDGDETATAASPPPHAPRPAQLPSPPADFIGRRFELAALDRISASGAESPRVAAVVGTAGVGKTALVTRWAQGARERFPDGQLHIDLHGFSPNDPVRTADALGSFLRGLGVPGEAIPPDLDGRVTRFRTLTDGRRLLVVLDNASTVEQIRPLLPGTSSCFTLITSRSPLDGLVAGEGAHRIDLDPMPRYDARALLSTRTGRPDEPDHEQADQLIAHCAGLPLALRVAAERIRSRRSRDIASLVAELDVEHDRLDLLDTGDERTSIRAVLSWSYRQLSPEAARLFRFCGFHCMHPRHHVDAHAAAALLGDTDARQARRLLDELVRYRLLDEVHSGRYRMHDLLRTYATDLADRHEHRAAGQGRLLDHYLGGATHAAAFLDPREAVLRTRDTAGTPPAEVDGREPALHWLDAELPNLVCAAERALELGRPTCTVDFSTTLWSYLDRYGYFDESRRLHTLACTAARQLDDRTAEGIAVRALGVLEYRLERHVESEALLQHSLALHDSEADAALRATTRSCLAAVHAAIGRTDTPAQTS</sequence>
<dbReference type="SUPFAM" id="SSF46894">
    <property type="entry name" value="C-terminal effector domain of the bipartite response regulators"/>
    <property type="match status" value="1"/>
</dbReference>
<dbReference type="InterPro" id="IPR051677">
    <property type="entry name" value="AfsR-DnrI-RedD_regulator"/>
</dbReference>
<dbReference type="RefSeq" id="WP_193927096.1">
    <property type="nucleotide sequence ID" value="NZ_JADEYC010000007.1"/>
</dbReference>
<keyword evidence="2" id="KW-0805">Transcription regulation</keyword>
<evidence type="ECO:0000256" key="5">
    <source>
        <dbReference type="SAM" id="MobiDB-lite"/>
    </source>
</evidence>
<feature type="domain" description="OmpR/PhoB-type" evidence="6">
    <location>
        <begin position="19"/>
        <end position="92"/>
    </location>
</feature>
<evidence type="ECO:0000259" key="7">
    <source>
        <dbReference type="SMART" id="SM01043"/>
    </source>
</evidence>
<keyword evidence="3" id="KW-0238">DNA-binding</keyword>
<evidence type="ECO:0000313" key="8">
    <source>
        <dbReference type="EMBL" id="MBE9373650.1"/>
    </source>
</evidence>
<dbReference type="GO" id="GO:0006355">
    <property type="term" value="P:regulation of DNA-templated transcription"/>
    <property type="evidence" value="ECO:0007669"/>
    <property type="project" value="InterPro"/>
</dbReference>
<dbReference type="InterPro" id="IPR027417">
    <property type="entry name" value="P-loop_NTPase"/>
</dbReference>
<comment type="caution">
    <text evidence="8">The sequence shown here is derived from an EMBL/GenBank/DDBJ whole genome shotgun (WGS) entry which is preliminary data.</text>
</comment>
<feature type="domain" description="Bacterial transcriptional activator" evidence="7">
    <location>
        <begin position="99"/>
        <end position="240"/>
    </location>
</feature>
<dbReference type="PANTHER" id="PTHR35807:SF1">
    <property type="entry name" value="TRANSCRIPTIONAL REGULATOR REDD"/>
    <property type="match status" value="1"/>
</dbReference>
<dbReference type="SMART" id="SM01043">
    <property type="entry name" value="BTAD"/>
    <property type="match status" value="1"/>
</dbReference>
<evidence type="ECO:0000256" key="1">
    <source>
        <dbReference type="ARBA" id="ARBA00005820"/>
    </source>
</evidence>
<dbReference type="GO" id="GO:0000160">
    <property type="term" value="P:phosphorelay signal transduction system"/>
    <property type="evidence" value="ECO:0007669"/>
    <property type="project" value="InterPro"/>
</dbReference>
<name>A0A929B7J8_9PSEU</name>
<accession>A0A929B7J8</accession>
<keyword evidence="4" id="KW-0804">Transcription</keyword>
<gene>
    <name evidence="8" type="ORF">IQ251_04215</name>
</gene>
<proteinExistence type="inferred from homology"/>
<dbReference type="Gene3D" id="3.40.50.300">
    <property type="entry name" value="P-loop containing nucleotide triphosphate hydrolases"/>
    <property type="match status" value="1"/>
</dbReference>
<reference evidence="8" key="1">
    <citation type="submission" date="2020-10" db="EMBL/GenBank/DDBJ databases">
        <title>Diversity and distribution of actinomycetes associated with coral in the coast of Hainan.</title>
        <authorList>
            <person name="Li F."/>
        </authorList>
    </citation>
    <scope>NUCLEOTIDE SEQUENCE</scope>
    <source>
        <strain evidence="8">HNM0983</strain>
    </source>
</reference>
<dbReference type="InterPro" id="IPR005158">
    <property type="entry name" value="BTAD"/>
</dbReference>
<dbReference type="Gene3D" id="1.10.10.10">
    <property type="entry name" value="Winged helix-like DNA-binding domain superfamily/Winged helix DNA-binding domain"/>
    <property type="match status" value="1"/>
</dbReference>
<dbReference type="PANTHER" id="PTHR35807">
    <property type="entry name" value="TRANSCRIPTIONAL REGULATOR REDD-RELATED"/>
    <property type="match status" value="1"/>
</dbReference>
<dbReference type="Gene3D" id="1.25.40.10">
    <property type="entry name" value="Tetratricopeptide repeat domain"/>
    <property type="match status" value="2"/>
</dbReference>
<dbReference type="Proteomes" id="UP000598360">
    <property type="component" value="Unassembled WGS sequence"/>
</dbReference>
<feature type="compositionally biased region" description="Pro residues" evidence="5">
    <location>
        <begin position="250"/>
        <end position="264"/>
    </location>
</feature>
<evidence type="ECO:0000313" key="9">
    <source>
        <dbReference type="Proteomes" id="UP000598360"/>
    </source>
</evidence>
<evidence type="ECO:0000256" key="3">
    <source>
        <dbReference type="ARBA" id="ARBA00023125"/>
    </source>
</evidence>
<dbReference type="CDD" id="cd15831">
    <property type="entry name" value="BTAD"/>
    <property type="match status" value="1"/>
</dbReference>
<dbReference type="InterPro" id="IPR016032">
    <property type="entry name" value="Sig_transdc_resp-reg_C-effctor"/>
</dbReference>
<dbReference type="Pfam" id="PF03704">
    <property type="entry name" value="BTAD"/>
    <property type="match status" value="1"/>
</dbReference>
<keyword evidence="9" id="KW-1185">Reference proteome</keyword>
<evidence type="ECO:0000256" key="2">
    <source>
        <dbReference type="ARBA" id="ARBA00023015"/>
    </source>
</evidence>
<dbReference type="PRINTS" id="PR00364">
    <property type="entry name" value="DISEASERSIST"/>
</dbReference>
<dbReference type="GO" id="GO:0003677">
    <property type="term" value="F:DNA binding"/>
    <property type="evidence" value="ECO:0007669"/>
    <property type="project" value="UniProtKB-KW"/>
</dbReference>
<evidence type="ECO:0000259" key="6">
    <source>
        <dbReference type="SMART" id="SM00862"/>
    </source>
</evidence>
<dbReference type="SUPFAM" id="SSF52540">
    <property type="entry name" value="P-loop containing nucleoside triphosphate hydrolases"/>
    <property type="match status" value="1"/>
</dbReference>
<dbReference type="SMART" id="SM00862">
    <property type="entry name" value="Trans_reg_C"/>
    <property type="match status" value="1"/>
</dbReference>
<dbReference type="InterPro" id="IPR001867">
    <property type="entry name" value="OmpR/PhoB-type_DNA-bd"/>
</dbReference>
<evidence type="ECO:0000256" key="4">
    <source>
        <dbReference type="ARBA" id="ARBA00023163"/>
    </source>
</evidence>